<dbReference type="EMBL" id="JBIGHW010000001">
    <property type="protein sequence ID" value="MFG6439221.1"/>
    <property type="molecule type" value="Genomic_DNA"/>
</dbReference>
<keyword evidence="3" id="KW-1185">Reference proteome</keyword>
<dbReference type="RefSeq" id="WP_394394527.1">
    <property type="nucleotide sequence ID" value="NZ_JBIGHW010000001.1"/>
</dbReference>
<keyword evidence="1" id="KW-1133">Transmembrane helix</keyword>
<feature type="transmembrane region" description="Helical" evidence="1">
    <location>
        <begin position="375"/>
        <end position="392"/>
    </location>
</feature>
<accession>A0ABW7FBW2</accession>
<keyword evidence="1" id="KW-0472">Membrane</keyword>
<feature type="transmembrane region" description="Helical" evidence="1">
    <location>
        <begin position="60"/>
        <end position="81"/>
    </location>
</feature>
<dbReference type="Proteomes" id="UP001606301">
    <property type="component" value="Unassembled WGS sequence"/>
</dbReference>
<feature type="transmembrane region" description="Helical" evidence="1">
    <location>
        <begin position="281"/>
        <end position="300"/>
    </location>
</feature>
<feature type="transmembrane region" description="Helical" evidence="1">
    <location>
        <begin position="21"/>
        <end position="40"/>
    </location>
</feature>
<proteinExistence type="predicted"/>
<feature type="transmembrane region" description="Helical" evidence="1">
    <location>
        <begin position="183"/>
        <end position="202"/>
    </location>
</feature>
<keyword evidence="1" id="KW-0812">Transmembrane</keyword>
<dbReference type="InterPro" id="IPR010266">
    <property type="entry name" value="NnrS"/>
</dbReference>
<feature type="transmembrane region" description="Helical" evidence="1">
    <location>
        <begin position="249"/>
        <end position="269"/>
    </location>
</feature>
<evidence type="ECO:0000313" key="2">
    <source>
        <dbReference type="EMBL" id="MFG6439221.1"/>
    </source>
</evidence>
<feature type="transmembrane region" description="Helical" evidence="1">
    <location>
        <begin position="223"/>
        <end position="243"/>
    </location>
</feature>
<feature type="transmembrane region" description="Helical" evidence="1">
    <location>
        <begin position="116"/>
        <end position="135"/>
    </location>
</feature>
<sequence length="408" mass="42504">MSAVRAPQAWQLQRLLSAPHRLGFACGAALMAVLSLWWLAGLAASRAGLALPWAVAPTLAHGLLFTLGFMPAFIVGFLFTAGPRWLGVPGVEAGPLLTPLLQLGGGWLLVMTGSHASAWLAAVGAALAAAAWLRLTLRFAALVRASRAEDRLHAKAVLLACVVGVLAMALASAALLWGDAALLHAAIQLGLWGFVAPVYAVVSHRMVPFFSAAALPQLDAWRPHALLLPLVGGLWLGGCAELGLLPAVLLAPLLALAALALLTVALRWGLLRSLRGESLRLLAMLHGGFLWLGVALLLQAVSQALQALGRPGLGLAPLHALTLGYLGCTLIAMITRVAAGHSGRPLTVDRGTWAIYGLLQLGVLARLGAALGLDSLLPAAVAWAVVTGFWAWRYGGWLGRPRVDGRPG</sequence>
<protein>
    <submittedName>
        <fullName evidence="2">NnrS family protein</fullName>
    </submittedName>
</protein>
<feature type="transmembrane region" description="Helical" evidence="1">
    <location>
        <begin position="320"/>
        <end position="339"/>
    </location>
</feature>
<name>A0ABW7FBW2_9BURK</name>
<evidence type="ECO:0000256" key="1">
    <source>
        <dbReference type="SAM" id="Phobius"/>
    </source>
</evidence>
<dbReference type="Pfam" id="PF05940">
    <property type="entry name" value="NnrS"/>
    <property type="match status" value="1"/>
</dbReference>
<evidence type="ECO:0000313" key="3">
    <source>
        <dbReference type="Proteomes" id="UP001606301"/>
    </source>
</evidence>
<comment type="caution">
    <text evidence="2">The sequence shown here is derived from an EMBL/GenBank/DDBJ whole genome shotgun (WGS) entry which is preliminary data.</text>
</comment>
<organism evidence="2 3">
    <name type="scientific">Pelomonas margarita</name>
    <dbReference type="NCBI Taxonomy" id="3299031"/>
    <lineage>
        <taxon>Bacteria</taxon>
        <taxon>Pseudomonadati</taxon>
        <taxon>Pseudomonadota</taxon>
        <taxon>Betaproteobacteria</taxon>
        <taxon>Burkholderiales</taxon>
        <taxon>Sphaerotilaceae</taxon>
        <taxon>Roseateles</taxon>
    </lineage>
</organism>
<gene>
    <name evidence="2" type="ORF">ACG0Z3_00850</name>
</gene>
<reference evidence="2 3" key="1">
    <citation type="submission" date="2024-08" db="EMBL/GenBank/DDBJ databases">
        <authorList>
            <person name="Lu H."/>
        </authorList>
    </citation>
    <scope>NUCLEOTIDE SEQUENCE [LARGE SCALE GENOMIC DNA]</scope>
    <source>
        <strain evidence="2 3">LKC17W</strain>
    </source>
</reference>
<feature type="transmembrane region" description="Helical" evidence="1">
    <location>
        <begin position="93"/>
        <end position="110"/>
    </location>
</feature>
<feature type="transmembrane region" description="Helical" evidence="1">
    <location>
        <begin position="156"/>
        <end position="177"/>
    </location>
</feature>
<feature type="transmembrane region" description="Helical" evidence="1">
    <location>
        <begin position="351"/>
        <end position="369"/>
    </location>
</feature>